<dbReference type="EMBL" id="CAACVJ010000035">
    <property type="protein sequence ID" value="VEP12011.1"/>
    <property type="molecule type" value="Genomic_DNA"/>
</dbReference>
<reference evidence="1 2" key="1">
    <citation type="submission" date="2019-01" db="EMBL/GenBank/DDBJ databases">
        <authorList>
            <person name="Brito A."/>
        </authorList>
    </citation>
    <scope>NUCLEOTIDE SEQUENCE [LARGE SCALE GENOMIC DNA]</scope>
    <source>
        <strain evidence="1">1</strain>
    </source>
</reference>
<dbReference type="AlphaFoldDB" id="A0A563VKS0"/>
<organism evidence="1 2">
    <name type="scientific">Hyella patelloides LEGE 07179</name>
    <dbReference type="NCBI Taxonomy" id="945734"/>
    <lineage>
        <taxon>Bacteria</taxon>
        <taxon>Bacillati</taxon>
        <taxon>Cyanobacteriota</taxon>
        <taxon>Cyanophyceae</taxon>
        <taxon>Pleurocapsales</taxon>
        <taxon>Hyellaceae</taxon>
        <taxon>Hyella</taxon>
    </lineage>
</organism>
<sequence length="52" mass="6238">MVFSYSSTLNLNPYAFSNTKIFQIFRNTENIEKIILRLLNYVRLLKYKSQGF</sequence>
<gene>
    <name evidence="1" type="ORF">H1P_130031</name>
</gene>
<evidence type="ECO:0000313" key="2">
    <source>
        <dbReference type="Proteomes" id="UP000320055"/>
    </source>
</evidence>
<keyword evidence="2" id="KW-1185">Reference proteome</keyword>
<proteinExistence type="predicted"/>
<accession>A0A563VKS0</accession>
<protein>
    <submittedName>
        <fullName evidence="1">Uncharacterized protein</fullName>
    </submittedName>
</protein>
<evidence type="ECO:0000313" key="1">
    <source>
        <dbReference type="EMBL" id="VEP12011.1"/>
    </source>
</evidence>
<name>A0A563VKS0_9CYAN</name>
<dbReference type="Proteomes" id="UP000320055">
    <property type="component" value="Unassembled WGS sequence"/>
</dbReference>